<feature type="region of interest" description="Disordered" evidence="7">
    <location>
        <begin position="1"/>
        <end position="33"/>
    </location>
</feature>
<accession>A0AAW0D8R0</accession>
<dbReference type="PRINTS" id="PR00724">
    <property type="entry name" value="CRBOXYPTASEC"/>
</dbReference>
<dbReference type="EMBL" id="JAWWNJ010000009">
    <property type="protein sequence ID" value="KAK7048745.1"/>
    <property type="molecule type" value="Genomic_DNA"/>
</dbReference>
<dbReference type="GO" id="GO:0004185">
    <property type="term" value="F:serine-type carboxypeptidase activity"/>
    <property type="evidence" value="ECO:0007669"/>
    <property type="project" value="UniProtKB-EC"/>
</dbReference>
<dbReference type="EC" id="3.4.16.5" evidence="2"/>
<name>A0AAW0D8R0_9AGAR</name>
<evidence type="ECO:0000256" key="4">
    <source>
        <dbReference type="ARBA" id="ARBA00022670"/>
    </source>
</evidence>
<proteinExistence type="inferred from homology"/>
<evidence type="ECO:0000256" key="3">
    <source>
        <dbReference type="ARBA" id="ARBA00022645"/>
    </source>
</evidence>
<dbReference type="Pfam" id="PF00450">
    <property type="entry name" value="Peptidase_S10"/>
    <property type="match status" value="1"/>
</dbReference>
<organism evidence="8 9">
    <name type="scientific">Favolaschia claudopus</name>
    <dbReference type="NCBI Taxonomy" id="2862362"/>
    <lineage>
        <taxon>Eukaryota</taxon>
        <taxon>Fungi</taxon>
        <taxon>Dikarya</taxon>
        <taxon>Basidiomycota</taxon>
        <taxon>Agaricomycotina</taxon>
        <taxon>Agaricomycetes</taxon>
        <taxon>Agaricomycetidae</taxon>
        <taxon>Agaricales</taxon>
        <taxon>Marasmiineae</taxon>
        <taxon>Mycenaceae</taxon>
        <taxon>Favolaschia</taxon>
    </lineage>
</organism>
<dbReference type="InterPro" id="IPR029058">
    <property type="entry name" value="AB_hydrolase_fold"/>
</dbReference>
<reference evidence="8 9" key="1">
    <citation type="journal article" date="2024" name="J Genomics">
        <title>Draft genome sequencing and assembly of Favolaschia claudopus CIRM-BRFM 2984 isolated from oak limbs.</title>
        <authorList>
            <person name="Navarro D."/>
            <person name="Drula E."/>
            <person name="Chaduli D."/>
            <person name="Cazenave R."/>
            <person name="Ahrendt S."/>
            <person name="Wang J."/>
            <person name="Lipzen A."/>
            <person name="Daum C."/>
            <person name="Barry K."/>
            <person name="Grigoriev I.V."/>
            <person name="Favel A."/>
            <person name="Rosso M.N."/>
            <person name="Martin F."/>
        </authorList>
    </citation>
    <scope>NUCLEOTIDE SEQUENCE [LARGE SCALE GENOMIC DNA]</scope>
    <source>
        <strain evidence="8 9">CIRM-BRFM 2984</strain>
    </source>
</reference>
<keyword evidence="9" id="KW-1185">Reference proteome</keyword>
<keyword evidence="4" id="KW-0645">Protease</keyword>
<protein>
    <recommendedName>
        <fullName evidence="2">carboxypeptidase C</fullName>
        <ecNumber evidence="2">3.4.16.5</ecNumber>
    </recommendedName>
</protein>
<comment type="caution">
    <text evidence="8">The sequence shown here is derived from an EMBL/GenBank/DDBJ whole genome shotgun (WGS) entry which is preliminary data.</text>
</comment>
<dbReference type="InterPro" id="IPR001563">
    <property type="entry name" value="Peptidase_S10"/>
</dbReference>
<dbReference type="GO" id="GO:0000324">
    <property type="term" value="C:fungal-type vacuole"/>
    <property type="evidence" value="ECO:0007669"/>
    <property type="project" value="TreeGrafter"/>
</dbReference>
<dbReference type="SUPFAM" id="SSF53474">
    <property type="entry name" value="alpha/beta-Hydrolases"/>
    <property type="match status" value="1"/>
</dbReference>
<keyword evidence="3" id="KW-0121">Carboxypeptidase</keyword>
<dbReference type="PANTHER" id="PTHR11802">
    <property type="entry name" value="SERINE PROTEASE FAMILY S10 SERINE CARBOXYPEPTIDASE"/>
    <property type="match status" value="1"/>
</dbReference>
<keyword evidence="6" id="KW-0325">Glycoprotein</keyword>
<gene>
    <name evidence="8" type="ORF">R3P38DRAFT_1876564</name>
</gene>
<evidence type="ECO:0000313" key="8">
    <source>
        <dbReference type="EMBL" id="KAK7048745.1"/>
    </source>
</evidence>
<comment type="similarity">
    <text evidence="1">Belongs to the peptidase S10 family.</text>
</comment>
<sequence length="510" mass="56403">MDHNHFDTKTPLLPLPSPQSPLPTGTPSRSHTVTPTSAHIRHFLAFSFVLIWILYSPVSRHSKAPHQEFYSNVTNPTDSDICSSPSGPAVSHAGYIGLKGDTETAPKRSFFWFFEAENEAQNAPIILTIGGGPGTSGMLNPLSAQGPCIVVENGTVPNPNRWTEHFNLIALDHPIGVGASYGTQINNSRAAAIDVYDFLQKFFRLYPNLSRNQLVVSGGSYGGVYVPHIATVIHEQNIALAAGKGQPGAIHLNLESMMISNPVSDALSHYRWMLQQRCYNVPDMYNATTCAELFAVLPRCLEAIQFAQQQSEPGPRVAAMKACRPLDEGDRHGTVTEDVRRKCYSKEPLGCLAPSFGWIDNFFQRPEIKNALAIPDHVKFKILAEDVGEAFDAYGDIIQSAYLLHEPLLRDGIRLLHYVGKQDANCAWPGIISFLKLLRSPFQEEFLRTPDVPWPTVEDATVRVVGEKAGNMTYILIQQAGHFVARDQPALVKSIVDHWVQNVPFEADTR</sequence>
<dbReference type="PANTHER" id="PTHR11802:SF113">
    <property type="entry name" value="SERINE CARBOXYPEPTIDASE CTSA-4.1"/>
    <property type="match status" value="1"/>
</dbReference>
<dbReference type="Gene3D" id="3.40.50.1820">
    <property type="entry name" value="alpha/beta hydrolase"/>
    <property type="match status" value="1"/>
</dbReference>
<keyword evidence="5 8" id="KW-0378">Hydrolase</keyword>
<dbReference type="AlphaFoldDB" id="A0AAW0D8R0"/>
<dbReference type="GO" id="GO:0006508">
    <property type="term" value="P:proteolysis"/>
    <property type="evidence" value="ECO:0007669"/>
    <property type="project" value="UniProtKB-KW"/>
</dbReference>
<evidence type="ECO:0000256" key="5">
    <source>
        <dbReference type="ARBA" id="ARBA00022801"/>
    </source>
</evidence>
<evidence type="ECO:0000256" key="7">
    <source>
        <dbReference type="SAM" id="MobiDB-lite"/>
    </source>
</evidence>
<dbReference type="Proteomes" id="UP001362999">
    <property type="component" value="Unassembled WGS sequence"/>
</dbReference>
<evidence type="ECO:0000256" key="6">
    <source>
        <dbReference type="ARBA" id="ARBA00023180"/>
    </source>
</evidence>
<evidence type="ECO:0000313" key="9">
    <source>
        <dbReference type="Proteomes" id="UP001362999"/>
    </source>
</evidence>
<dbReference type="Gene3D" id="1.10.287.410">
    <property type="match status" value="1"/>
</dbReference>
<evidence type="ECO:0000256" key="1">
    <source>
        <dbReference type="ARBA" id="ARBA00009431"/>
    </source>
</evidence>
<evidence type="ECO:0000256" key="2">
    <source>
        <dbReference type="ARBA" id="ARBA00012446"/>
    </source>
</evidence>